<dbReference type="HOGENOM" id="CLU_1586774_0_0_1"/>
<organism evidence="1 2">
    <name type="scientific">Lachancea lanzarotensis</name>
    <dbReference type="NCBI Taxonomy" id="1245769"/>
    <lineage>
        <taxon>Eukaryota</taxon>
        <taxon>Fungi</taxon>
        <taxon>Dikarya</taxon>
        <taxon>Ascomycota</taxon>
        <taxon>Saccharomycotina</taxon>
        <taxon>Saccharomycetes</taxon>
        <taxon>Saccharomycetales</taxon>
        <taxon>Saccharomycetaceae</taxon>
        <taxon>Lachancea</taxon>
    </lineage>
</organism>
<protein>
    <submittedName>
        <fullName evidence="1">LALA0S10e04500g1_1</fullName>
    </submittedName>
</protein>
<dbReference type="EMBL" id="LN736369">
    <property type="protein sequence ID" value="CEP64189.1"/>
    <property type="molecule type" value="Genomic_DNA"/>
</dbReference>
<reference evidence="1 2" key="1">
    <citation type="submission" date="2014-12" db="EMBL/GenBank/DDBJ databases">
        <authorList>
            <person name="Neuveglise Cecile"/>
        </authorList>
    </citation>
    <scope>NUCLEOTIDE SEQUENCE [LARGE SCALE GENOMIC DNA]</scope>
    <source>
        <strain evidence="1 2">CBS 12615</strain>
    </source>
</reference>
<evidence type="ECO:0000313" key="1">
    <source>
        <dbReference type="EMBL" id="CEP64189.1"/>
    </source>
</evidence>
<dbReference type="AlphaFoldDB" id="A0A0C7N1Y4"/>
<dbReference type="RefSeq" id="XP_022630399.1">
    <property type="nucleotide sequence ID" value="XM_022775541.1"/>
</dbReference>
<keyword evidence="2" id="KW-1185">Reference proteome</keyword>
<evidence type="ECO:0000313" key="2">
    <source>
        <dbReference type="Proteomes" id="UP000054304"/>
    </source>
</evidence>
<accession>A0A0C7N1Y4</accession>
<dbReference type="GeneID" id="34687733"/>
<gene>
    <name evidence="1" type="ORF">LALA0_S10e04500g</name>
</gene>
<dbReference type="Proteomes" id="UP000054304">
    <property type="component" value="Unassembled WGS sequence"/>
</dbReference>
<sequence length="169" mass="19161">MSFLRKFFGRSKQPSQREVQANKVCDLDSGYVFVDGGTQIGEHDAVLDDMLVSTTCRTRAEEDPAEVDVSAWEMARQWTANTKNKALSQAAVVTPAVNSKQQRLAHRVENIRKRSLPGLNVGKSGHKTSVVVDYVDTPMDEDIEYLYDDKWNRKSKVESRRDRNNRLGT</sequence>
<name>A0A0C7N1Y4_9SACH</name>
<dbReference type="OrthoDB" id="4032376at2759"/>
<proteinExistence type="predicted"/>